<evidence type="ECO:0000313" key="2">
    <source>
        <dbReference type="Proteomes" id="UP000593594"/>
    </source>
</evidence>
<evidence type="ECO:0008006" key="3">
    <source>
        <dbReference type="Google" id="ProtNLM"/>
    </source>
</evidence>
<name>A0A7S8HDP0_9HYPH</name>
<dbReference type="SUPFAM" id="SSF46785">
    <property type="entry name" value="Winged helix' DNA-binding domain"/>
    <property type="match status" value="1"/>
</dbReference>
<dbReference type="InterPro" id="IPR036390">
    <property type="entry name" value="WH_DNA-bd_sf"/>
</dbReference>
<reference evidence="1 2" key="1">
    <citation type="submission" date="2020-06" db="EMBL/GenBank/DDBJ databases">
        <title>Genome sequence of 2 isolates from Red Sea Mangroves.</title>
        <authorList>
            <person name="Sefrji F."/>
            <person name="Michoud G."/>
            <person name="Merlino G."/>
            <person name="Daffonchio D."/>
        </authorList>
    </citation>
    <scope>NUCLEOTIDE SEQUENCE [LARGE SCALE GENOMIC DNA]</scope>
    <source>
        <strain evidence="1 2">R1DC25</strain>
    </source>
</reference>
<organism evidence="1 2">
    <name type="scientific">Kaustia mangrovi</name>
    <dbReference type="NCBI Taxonomy" id="2593653"/>
    <lineage>
        <taxon>Bacteria</taxon>
        <taxon>Pseudomonadati</taxon>
        <taxon>Pseudomonadota</taxon>
        <taxon>Alphaproteobacteria</taxon>
        <taxon>Hyphomicrobiales</taxon>
        <taxon>Parvibaculaceae</taxon>
        <taxon>Kaustia</taxon>
    </lineage>
</organism>
<protein>
    <recommendedName>
        <fullName evidence="3">ArsR family transcriptional regulator</fullName>
    </recommendedName>
</protein>
<dbReference type="AlphaFoldDB" id="A0A7S8HDP0"/>
<keyword evidence="2" id="KW-1185">Reference proteome</keyword>
<accession>A0A7S8HDP0</accession>
<dbReference type="Proteomes" id="UP000593594">
    <property type="component" value="Chromosome"/>
</dbReference>
<evidence type="ECO:0000313" key="1">
    <source>
        <dbReference type="EMBL" id="QPC44503.1"/>
    </source>
</evidence>
<sequence>MSMDRIIREEARLIILRALSEQADERLNSELLRATLETFGIARPRAWVHGELDYLAEMGAVTITEAGTVRVAQLTELGARHLTRNVAIEGVKRPSRPEA</sequence>
<dbReference type="KEGG" id="kmn:HW532_18460"/>
<gene>
    <name evidence="1" type="ORF">HW532_18460</name>
</gene>
<dbReference type="EMBL" id="CP058214">
    <property type="protein sequence ID" value="QPC44503.1"/>
    <property type="molecule type" value="Genomic_DNA"/>
</dbReference>
<proteinExistence type="predicted"/>